<evidence type="ECO:0000256" key="3">
    <source>
        <dbReference type="ARBA" id="ARBA00022664"/>
    </source>
</evidence>
<keyword evidence="4" id="KW-0747">Spliceosome</keyword>
<comment type="subcellular location">
    <subcellularLocation>
        <location evidence="1">Nucleus</location>
    </subcellularLocation>
</comment>
<sequence>MRCKPYLSQIVSTILWRLGNKNAKTRQQAADLVTKLAVVIRHCGEDALLSKLGVGLFEQLGEEFPEALACRLSAISGCISKAIGPQDVLQALLTNLRVQERQSRVCSTVAIAIVA</sequence>
<dbReference type="Pfam" id="PF22646">
    <property type="entry name" value="PPP2R1A-like_HEAT"/>
    <property type="match status" value="1"/>
</dbReference>
<dbReference type="PANTHER" id="PTHR12097">
    <property type="entry name" value="SPLICING FACTOR 3B, SUBUNIT 1-RELATED"/>
    <property type="match status" value="1"/>
</dbReference>
<dbReference type="InterPro" id="IPR016024">
    <property type="entry name" value="ARM-type_fold"/>
</dbReference>
<evidence type="ECO:0000256" key="2">
    <source>
        <dbReference type="ARBA" id="ARBA00005754"/>
    </source>
</evidence>
<comment type="caution">
    <text evidence="9">The sequence shown here is derived from an EMBL/GenBank/DDBJ whole genome shotgun (WGS) entry which is preliminary data.</text>
</comment>
<dbReference type="GO" id="GO:0003729">
    <property type="term" value="F:mRNA binding"/>
    <property type="evidence" value="ECO:0007669"/>
    <property type="project" value="InterPro"/>
</dbReference>
<dbReference type="Proteomes" id="UP000077521">
    <property type="component" value="Unassembled WGS sequence"/>
</dbReference>
<name>A0A177T6E9_9BASI</name>
<gene>
    <name evidence="9" type="ORF">A4X13_0g6309</name>
</gene>
<dbReference type="AlphaFoldDB" id="A0A177T6E9"/>
<keyword evidence="5" id="KW-0677">Repeat</keyword>
<dbReference type="GO" id="GO:0005681">
    <property type="term" value="C:spliceosomal complex"/>
    <property type="evidence" value="ECO:0007669"/>
    <property type="project" value="UniProtKB-KW"/>
</dbReference>
<keyword evidence="3" id="KW-0507">mRNA processing</keyword>
<dbReference type="InterPro" id="IPR038737">
    <property type="entry name" value="SF3b_su1-like"/>
</dbReference>
<dbReference type="SUPFAM" id="SSF48371">
    <property type="entry name" value="ARM repeat"/>
    <property type="match status" value="1"/>
</dbReference>
<evidence type="ECO:0000313" key="10">
    <source>
        <dbReference type="Proteomes" id="UP000077521"/>
    </source>
</evidence>
<dbReference type="InterPro" id="IPR054573">
    <property type="entry name" value="PP2A/SF3B1-like_HEAT"/>
</dbReference>
<proteinExistence type="inferred from homology"/>
<organism evidence="9 10">
    <name type="scientific">Tilletia indica</name>
    <dbReference type="NCBI Taxonomy" id="43049"/>
    <lineage>
        <taxon>Eukaryota</taxon>
        <taxon>Fungi</taxon>
        <taxon>Dikarya</taxon>
        <taxon>Basidiomycota</taxon>
        <taxon>Ustilaginomycotina</taxon>
        <taxon>Exobasidiomycetes</taxon>
        <taxon>Tilletiales</taxon>
        <taxon>Tilletiaceae</taxon>
        <taxon>Tilletia</taxon>
    </lineage>
</organism>
<keyword evidence="6" id="KW-0508">mRNA splicing</keyword>
<evidence type="ECO:0000256" key="4">
    <source>
        <dbReference type="ARBA" id="ARBA00022728"/>
    </source>
</evidence>
<feature type="domain" description="Phosphatase PP2A regulatory subunit A/Splicing factor 3B subunit 1-like HEAT repeat" evidence="8">
    <location>
        <begin position="81"/>
        <end position="115"/>
    </location>
</feature>
<keyword evidence="10" id="KW-1185">Reference proteome</keyword>
<dbReference type="EMBL" id="LWDF02000585">
    <property type="protein sequence ID" value="KAE8244743.1"/>
    <property type="molecule type" value="Genomic_DNA"/>
</dbReference>
<dbReference type="GO" id="GO:0000245">
    <property type="term" value="P:spliceosomal complex assembly"/>
    <property type="evidence" value="ECO:0007669"/>
    <property type="project" value="InterPro"/>
</dbReference>
<accession>A0A177T6E9</accession>
<dbReference type="InterPro" id="IPR011989">
    <property type="entry name" value="ARM-like"/>
</dbReference>
<reference evidence="9" key="2">
    <citation type="journal article" date="2019" name="IMA Fungus">
        <title>Genome sequencing and comparison of five Tilletia species to identify candidate genes for the detection of regulated species infecting wheat.</title>
        <authorList>
            <person name="Nguyen H.D.T."/>
            <person name="Sultana T."/>
            <person name="Kesanakurti P."/>
            <person name="Hambleton S."/>
        </authorList>
    </citation>
    <scope>NUCLEOTIDE SEQUENCE</scope>
    <source>
        <strain evidence="9">DAOMC 236416</strain>
    </source>
</reference>
<reference evidence="9" key="1">
    <citation type="submission" date="2016-04" db="EMBL/GenBank/DDBJ databases">
        <authorList>
            <person name="Nguyen H.D."/>
            <person name="Samba Siva P."/>
            <person name="Cullis J."/>
            <person name="Levesque C.A."/>
            <person name="Hambleton S."/>
        </authorList>
    </citation>
    <scope>NUCLEOTIDE SEQUENCE</scope>
    <source>
        <strain evidence="9">DAOMC 236416</strain>
    </source>
</reference>
<keyword evidence="7" id="KW-0539">Nucleus</keyword>
<evidence type="ECO:0000313" key="9">
    <source>
        <dbReference type="EMBL" id="KAE8244743.1"/>
    </source>
</evidence>
<evidence type="ECO:0000259" key="8">
    <source>
        <dbReference type="Pfam" id="PF22646"/>
    </source>
</evidence>
<comment type="similarity">
    <text evidence="2">Belongs to the SF3B1 family.</text>
</comment>
<evidence type="ECO:0000256" key="7">
    <source>
        <dbReference type="ARBA" id="ARBA00023242"/>
    </source>
</evidence>
<protein>
    <recommendedName>
        <fullName evidence="8">Phosphatase PP2A regulatory subunit A/Splicing factor 3B subunit 1-like HEAT repeat domain-containing protein</fullName>
    </recommendedName>
</protein>
<evidence type="ECO:0000256" key="1">
    <source>
        <dbReference type="ARBA" id="ARBA00004123"/>
    </source>
</evidence>
<evidence type="ECO:0000256" key="5">
    <source>
        <dbReference type="ARBA" id="ARBA00022737"/>
    </source>
</evidence>
<dbReference type="Gene3D" id="1.25.10.10">
    <property type="entry name" value="Leucine-rich Repeat Variant"/>
    <property type="match status" value="1"/>
</dbReference>
<evidence type="ECO:0000256" key="6">
    <source>
        <dbReference type="ARBA" id="ARBA00023187"/>
    </source>
</evidence>